<gene>
    <name evidence="4" type="ORF">SAMN05443428_107144</name>
</gene>
<evidence type="ECO:0000313" key="5">
    <source>
        <dbReference type="Proteomes" id="UP000190105"/>
    </source>
</evidence>
<name>A0A1T4XB52_9CLOT</name>
<dbReference type="Gene3D" id="3.30.830.10">
    <property type="entry name" value="Metalloenzyme, LuxS/M16 peptidase-like"/>
    <property type="match status" value="2"/>
</dbReference>
<dbReference type="InterPro" id="IPR011249">
    <property type="entry name" value="Metalloenz_LuxS/M16"/>
</dbReference>
<dbReference type="PANTHER" id="PTHR11851">
    <property type="entry name" value="METALLOPROTEASE"/>
    <property type="match status" value="1"/>
</dbReference>
<comment type="similarity">
    <text evidence="1">Belongs to the peptidase M16 family.</text>
</comment>
<keyword evidence="5" id="KW-1185">Reference proteome</keyword>
<dbReference type="FunFam" id="3.30.830.10:FF:000008">
    <property type="entry name" value="Mitochondrial-processing peptidase subunit beta"/>
    <property type="match status" value="1"/>
</dbReference>
<evidence type="ECO:0000259" key="2">
    <source>
        <dbReference type="Pfam" id="PF00675"/>
    </source>
</evidence>
<dbReference type="Proteomes" id="UP000190105">
    <property type="component" value="Unassembled WGS sequence"/>
</dbReference>
<dbReference type="InterPro" id="IPR007863">
    <property type="entry name" value="Peptidase_M16_C"/>
</dbReference>
<dbReference type="EMBL" id="FUYH01000007">
    <property type="protein sequence ID" value="SKA86810.1"/>
    <property type="molecule type" value="Genomic_DNA"/>
</dbReference>
<proteinExistence type="inferred from homology"/>
<protein>
    <submittedName>
        <fullName evidence="4">Predicted Zn-dependent peptidase</fullName>
    </submittedName>
</protein>
<dbReference type="Pfam" id="PF05193">
    <property type="entry name" value="Peptidase_M16_C"/>
    <property type="match status" value="1"/>
</dbReference>
<dbReference type="Pfam" id="PF00675">
    <property type="entry name" value="Peptidase_M16"/>
    <property type="match status" value="1"/>
</dbReference>
<dbReference type="STRING" id="1147123.SAMN05443428_107144"/>
<feature type="domain" description="Peptidase M16 N-terminal" evidence="2">
    <location>
        <begin position="12"/>
        <end position="159"/>
    </location>
</feature>
<dbReference type="RefSeq" id="WP_078696283.1">
    <property type="nucleotide sequence ID" value="NZ_FUYH01000007.1"/>
</dbReference>
<accession>A0A1T4XB52</accession>
<dbReference type="OrthoDB" id="9811314at2"/>
<dbReference type="GO" id="GO:0046872">
    <property type="term" value="F:metal ion binding"/>
    <property type="evidence" value="ECO:0007669"/>
    <property type="project" value="InterPro"/>
</dbReference>
<dbReference type="InterPro" id="IPR050361">
    <property type="entry name" value="MPP/UQCRC_Complex"/>
</dbReference>
<feature type="domain" description="Peptidase M16 C-terminal" evidence="3">
    <location>
        <begin position="166"/>
        <end position="340"/>
    </location>
</feature>
<sequence length="421" mass="47868">MYKRYILDSKIRVITEHIPYVNSISIGLWIGSGSRYENTANNGVSHFIEHIMFKGTKNRTAKQIASEIEELGGQINAFTGKEATCFYVKLLDEHFDVGIDVLSDMLLNPKFAMQDIEKEKSVIQEEINMYEDSPEDLVSDILSIATWGNDSLSYPILGTNKTIKELDREKIINYFNKTYIPENIVISITGNFDEDKLISKLNNTFGTLKNNNKFDFSLSYPAINRDIIVKNKDIEQIHVALTLNGIELGNDKLYTLLAINNYFGAGTSSRLFQRLREEEGYVYTIYSFPSAYKNKGIFNIYFALNEQYINNAMELVLSEIKTMLKNKMNSDNIVKAKEQLKGNYILGLESMSSRMFSLGKSELMLGKVFEPKEILNKIDMITIDDVNEVIDIVFKEGIFSAAAVGRNVDEYKFKDALGGII</sequence>
<dbReference type="InterPro" id="IPR011765">
    <property type="entry name" value="Pept_M16_N"/>
</dbReference>
<organism evidence="4 5">
    <name type="scientific">Caloramator quimbayensis</name>
    <dbReference type="NCBI Taxonomy" id="1147123"/>
    <lineage>
        <taxon>Bacteria</taxon>
        <taxon>Bacillati</taxon>
        <taxon>Bacillota</taxon>
        <taxon>Clostridia</taxon>
        <taxon>Eubacteriales</taxon>
        <taxon>Clostridiaceae</taxon>
        <taxon>Caloramator</taxon>
    </lineage>
</organism>
<evidence type="ECO:0000313" key="4">
    <source>
        <dbReference type="EMBL" id="SKA86810.1"/>
    </source>
</evidence>
<dbReference type="PANTHER" id="PTHR11851:SF49">
    <property type="entry name" value="MITOCHONDRIAL-PROCESSING PEPTIDASE SUBUNIT ALPHA"/>
    <property type="match status" value="1"/>
</dbReference>
<evidence type="ECO:0000259" key="3">
    <source>
        <dbReference type="Pfam" id="PF05193"/>
    </source>
</evidence>
<reference evidence="5" key="1">
    <citation type="submission" date="2017-02" db="EMBL/GenBank/DDBJ databases">
        <authorList>
            <person name="Varghese N."/>
            <person name="Submissions S."/>
        </authorList>
    </citation>
    <scope>NUCLEOTIDE SEQUENCE [LARGE SCALE GENOMIC DNA]</scope>
    <source>
        <strain evidence="5">USBA 833</strain>
    </source>
</reference>
<dbReference type="AlphaFoldDB" id="A0A1T4XB52"/>
<evidence type="ECO:0000256" key="1">
    <source>
        <dbReference type="ARBA" id="ARBA00007261"/>
    </source>
</evidence>
<dbReference type="SUPFAM" id="SSF63411">
    <property type="entry name" value="LuxS/MPP-like metallohydrolase"/>
    <property type="match status" value="2"/>
</dbReference>